<dbReference type="Pfam" id="PF03706">
    <property type="entry name" value="LPG_synthase_TM"/>
    <property type="match status" value="1"/>
</dbReference>
<keyword evidence="3 6" id="KW-0812">Transmembrane</keyword>
<comment type="caution">
    <text evidence="7">The sequence shown here is derived from an EMBL/GenBank/DDBJ whole genome shotgun (WGS) entry which is preliminary data.</text>
</comment>
<feature type="transmembrane region" description="Helical" evidence="6">
    <location>
        <begin position="205"/>
        <end position="222"/>
    </location>
</feature>
<dbReference type="Proteomes" id="UP000236893">
    <property type="component" value="Unassembled WGS sequence"/>
</dbReference>
<feature type="transmembrane region" description="Helical" evidence="6">
    <location>
        <begin position="24"/>
        <end position="44"/>
    </location>
</feature>
<evidence type="ECO:0000256" key="2">
    <source>
        <dbReference type="ARBA" id="ARBA00022475"/>
    </source>
</evidence>
<keyword evidence="2" id="KW-1003">Cell membrane</keyword>
<evidence type="ECO:0000256" key="5">
    <source>
        <dbReference type="ARBA" id="ARBA00023136"/>
    </source>
</evidence>
<dbReference type="GO" id="GO:0005886">
    <property type="term" value="C:plasma membrane"/>
    <property type="evidence" value="ECO:0007669"/>
    <property type="project" value="UniProtKB-SubCell"/>
</dbReference>
<reference evidence="7 8" key="1">
    <citation type="submission" date="2018-01" db="EMBL/GenBank/DDBJ databases">
        <authorList>
            <person name="Gaut B.S."/>
            <person name="Morton B.R."/>
            <person name="Clegg M.T."/>
            <person name="Duvall M.R."/>
        </authorList>
    </citation>
    <scope>NUCLEOTIDE SEQUENCE [LARGE SCALE GENOMIC DNA]</scope>
    <source>
        <strain evidence="7 8">HR-AV</strain>
    </source>
</reference>
<evidence type="ECO:0000256" key="4">
    <source>
        <dbReference type="ARBA" id="ARBA00022989"/>
    </source>
</evidence>
<dbReference type="NCBIfam" id="TIGR00374">
    <property type="entry name" value="flippase-like domain"/>
    <property type="match status" value="1"/>
</dbReference>
<keyword evidence="4 6" id="KW-1133">Transmembrane helix</keyword>
<evidence type="ECO:0000313" key="8">
    <source>
        <dbReference type="Proteomes" id="UP000236893"/>
    </source>
</evidence>
<feature type="transmembrane region" description="Helical" evidence="6">
    <location>
        <begin position="174"/>
        <end position="193"/>
    </location>
</feature>
<evidence type="ECO:0000256" key="6">
    <source>
        <dbReference type="SAM" id="Phobius"/>
    </source>
</evidence>
<dbReference type="PANTHER" id="PTHR40277:SF1">
    <property type="entry name" value="BLL5419 PROTEIN"/>
    <property type="match status" value="1"/>
</dbReference>
<keyword evidence="8" id="KW-1185">Reference proteome</keyword>
<proteinExistence type="predicted"/>
<gene>
    <name evidence="7" type="ORF">C3K47_17155</name>
</gene>
<organism evidence="7 8">
    <name type="scientific">Solitalea longa</name>
    <dbReference type="NCBI Taxonomy" id="2079460"/>
    <lineage>
        <taxon>Bacteria</taxon>
        <taxon>Pseudomonadati</taxon>
        <taxon>Bacteroidota</taxon>
        <taxon>Sphingobacteriia</taxon>
        <taxon>Sphingobacteriales</taxon>
        <taxon>Sphingobacteriaceae</taxon>
        <taxon>Solitalea</taxon>
    </lineage>
</organism>
<dbReference type="AlphaFoldDB" id="A0A2S4ZXH3"/>
<accession>A0A2S4ZXH3</accession>
<feature type="transmembrane region" description="Helical" evidence="6">
    <location>
        <begin position="138"/>
        <end position="162"/>
    </location>
</feature>
<name>A0A2S4ZXH3_9SPHI</name>
<dbReference type="PANTHER" id="PTHR40277">
    <property type="entry name" value="BLL5419 PROTEIN"/>
    <property type="match status" value="1"/>
</dbReference>
<dbReference type="EMBL" id="PQVF01000015">
    <property type="protein sequence ID" value="POY34986.1"/>
    <property type="molecule type" value="Genomic_DNA"/>
</dbReference>
<evidence type="ECO:0000256" key="1">
    <source>
        <dbReference type="ARBA" id="ARBA00004651"/>
    </source>
</evidence>
<sequence>MFLLGCIRKNISDKNDLSMEKKILGVYFKLLLKIGVSGICLWQVFRKVDLKELLHAFKTIHLNWLLVAIVFFIVSKICSALRLNTFFRAIGLSFSEKANIRLYWLGMFYNLFLPGGIGGDGYKIWWLNKQFDTPVKKLFWAVFFDRASGLMALGLLSCLLALMSPVFRTWEWAIILLGGIALTTFYAIYHFFFPAFKSHFWRTNAQGALVQIAQLICVLCILKALSIHEHYLDYLMIFMVSSVVAILPFTIGGLGARELVFLFGAEYLKLEMHSAVIISLWFYIISAVVSLWGVYYVFNEKKLELKEG</sequence>
<comment type="subcellular location">
    <subcellularLocation>
        <location evidence="1">Cell membrane</location>
        <topology evidence="1">Multi-pass membrane protein</topology>
    </subcellularLocation>
</comment>
<evidence type="ECO:0000256" key="3">
    <source>
        <dbReference type="ARBA" id="ARBA00022692"/>
    </source>
</evidence>
<feature type="transmembrane region" description="Helical" evidence="6">
    <location>
        <begin position="64"/>
        <end position="81"/>
    </location>
</feature>
<dbReference type="InterPro" id="IPR022791">
    <property type="entry name" value="L-PG_synthase/AglD"/>
</dbReference>
<feature type="transmembrane region" description="Helical" evidence="6">
    <location>
        <begin position="102"/>
        <end position="118"/>
    </location>
</feature>
<protein>
    <submittedName>
        <fullName evidence="7">TIGR00374 family protein</fullName>
    </submittedName>
</protein>
<feature type="transmembrane region" description="Helical" evidence="6">
    <location>
        <begin position="276"/>
        <end position="298"/>
    </location>
</feature>
<evidence type="ECO:0000313" key="7">
    <source>
        <dbReference type="EMBL" id="POY34986.1"/>
    </source>
</evidence>
<keyword evidence="5 6" id="KW-0472">Membrane</keyword>
<feature type="transmembrane region" description="Helical" evidence="6">
    <location>
        <begin position="234"/>
        <end position="256"/>
    </location>
</feature>